<evidence type="ECO:0000313" key="12">
    <source>
        <dbReference type="EMBL" id="OMJ81570.1"/>
    </source>
</evidence>
<keyword evidence="4" id="KW-0963">Cytoplasm</keyword>
<comment type="caution">
    <text evidence="12">The sequence shown here is derived from an EMBL/GenBank/DDBJ whole genome shotgun (WGS) entry which is preliminary data.</text>
</comment>
<proteinExistence type="inferred from homology"/>
<evidence type="ECO:0000259" key="11">
    <source>
        <dbReference type="PROSITE" id="PS50222"/>
    </source>
</evidence>
<evidence type="ECO:0000256" key="7">
    <source>
        <dbReference type="ARBA" id="ARBA00022837"/>
    </source>
</evidence>
<keyword evidence="6" id="KW-0677">Repeat</keyword>
<evidence type="ECO:0000256" key="3">
    <source>
        <dbReference type="ARBA" id="ARBA00020786"/>
    </source>
</evidence>
<comment type="function">
    <text evidence="10">Plays a fundamental role in microtubule organizing center structure and function. Component of the infraciliary lattice (ICL) and the ciliary basal bodies.</text>
</comment>
<evidence type="ECO:0000256" key="1">
    <source>
        <dbReference type="ARBA" id="ARBA00004245"/>
    </source>
</evidence>
<protein>
    <recommendedName>
        <fullName evidence="3">Calmodulin</fullName>
    </recommendedName>
</protein>
<accession>A0A1R2BXQ0</accession>
<dbReference type="PANTHER" id="PTHR23048:SF0">
    <property type="entry name" value="CALMODULIN LIKE 3"/>
    <property type="match status" value="1"/>
</dbReference>
<dbReference type="AlphaFoldDB" id="A0A1R2BXQ0"/>
<sequence length="146" mass="17216">MQGKYSDEDLAEFKESFDLFDTENKGEIEYSKLGTILRSFRSYPWIMEAERVNAKMKAKGRDTIDFDCFMEIFNYDNYDDFDPEVEILEKIRVYDPDNTGLIDRNIFISILKDMDPGITENEVFNSLNNKNCDLVINYKEVIKQLT</sequence>
<dbReference type="Proteomes" id="UP000187209">
    <property type="component" value="Unassembled WGS sequence"/>
</dbReference>
<gene>
    <name evidence="12" type="ORF">SteCoe_17923</name>
    <name evidence="13" type="ORF">SteCoe_4001</name>
</gene>
<dbReference type="InterPro" id="IPR002048">
    <property type="entry name" value="EF_hand_dom"/>
</dbReference>
<keyword evidence="5" id="KW-0479">Metal-binding</keyword>
<evidence type="ECO:0000256" key="10">
    <source>
        <dbReference type="ARBA" id="ARBA00025692"/>
    </source>
</evidence>
<dbReference type="InterPro" id="IPR050230">
    <property type="entry name" value="CALM/Myosin/TropC-like"/>
</dbReference>
<dbReference type="FunFam" id="1.10.238.10:FF:000178">
    <property type="entry name" value="Calmodulin-2 A"/>
    <property type="match status" value="1"/>
</dbReference>
<dbReference type="InterPro" id="IPR011992">
    <property type="entry name" value="EF-hand-dom_pair"/>
</dbReference>
<dbReference type="PANTHER" id="PTHR23048">
    <property type="entry name" value="MYOSIN LIGHT CHAIN 1, 3"/>
    <property type="match status" value="1"/>
</dbReference>
<dbReference type="PROSITE" id="PS50222">
    <property type="entry name" value="EF_HAND_2"/>
    <property type="match status" value="2"/>
</dbReference>
<keyword evidence="9" id="KW-0206">Cytoskeleton</keyword>
<dbReference type="OrthoDB" id="26525at2759"/>
<evidence type="ECO:0000256" key="4">
    <source>
        <dbReference type="ARBA" id="ARBA00022490"/>
    </source>
</evidence>
<dbReference type="SMART" id="SM00054">
    <property type="entry name" value="EFh"/>
    <property type="match status" value="2"/>
</dbReference>
<evidence type="ECO:0000256" key="8">
    <source>
        <dbReference type="ARBA" id="ARBA00022990"/>
    </source>
</evidence>
<keyword evidence="8" id="KW-0007">Acetylation</keyword>
<dbReference type="GO" id="GO:0005509">
    <property type="term" value="F:calcium ion binding"/>
    <property type="evidence" value="ECO:0007669"/>
    <property type="project" value="InterPro"/>
</dbReference>
<comment type="similarity">
    <text evidence="2">Belongs to the centrin family.</text>
</comment>
<evidence type="ECO:0000313" key="14">
    <source>
        <dbReference type="Proteomes" id="UP000187209"/>
    </source>
</evidence>
<evidence type="ECO:0000313" key="13">
    <source>
        <dbReference type="EMBL" id="OMJ93061.1"/>
    </source>
</evidence>
<name>A0A1R2BXQ0_9CILI</name>
<feature type="domain" description="EF-hand" evidence="11">
    <location>
        <begin position="8"/>
        <end position="43"/>
    </location>
</feature>
<keyword evidence="7" id="KW-0106">Calcium</keyword>
<dbReference type="EMBL" id="MPUH01000049">
    <property type="protein sequence ID" value="OMJ93061.1"/>
    <property type="molecule type" value="Genomic_DNA"/>
</dbReference>
<evidence type="ECO:0000256" key="5">
    <source>
        <dbReference type="ARBA" id="ARBA00022723"/>
    </source>
</evidence>
<dbReference type="EMBL" id="MPUH01000375">
    <property type="protein sequence ID" value="OMJ81570.1"/>
    <property type="molecule type" value="Genomic_DNA"/>
</dbReference>
<keyword evidence="14" id="KW-1185">Reference proteome</keyword>
<evidence type="ECO:0000256" key="9">
    <source>
        <dbReference type="ARBA" id="ARBA00023212"/>
    </source>
</evidence>
<organism evidence="12 14">
    <name type="scientific">Stentor coeruleus</name>
    <dbReference type="NCBI Taxonomy" id="5963"/>
    <lineage>
        <taxon>Eukaryota</taxon>
        <taxon>Sar</taxon>
        <taxon>Alveolata</taxon>
        <taxon>Ciliophora</taxon>
        <taxon>Postciliodesmatophora</taxon>
        <taxon>Heterotrichea</taxon>
        <taxon>Heterotrichida</taxon>
        <taxon>Stentoridae</taxon>
        <taxon>Stentor</taxon>
    </lineage>
</organism>
<dbReference type="SUPFAM" id="SSF47473">
    <property type="entry name" value="EF-hand"/>
    <property type="match status" value="1"/>
</dbReference>
<evidence type="ECO:0000256" key="6">
    <source>
        <dbReference type="ARBA" id="ARBA00022737"/>
    </source>
</evidence>
<reference evidence="12 14" key="1">
    <citation type="submission" date="2016-11" db="EMBL/GenBank/DDBJ databases">
        <title>The macronuclear genome of Stentor coeruleus: a giant cell with tiny introns.</title>
        <authorList>
            <person name="Slabodnick M."/>
            <person name="Ruby J.G."/>
            <person name="Reiff S.B."/>
            <person name="Swart E.C."/>
            <person name="Gosai S."/>
            <person name="Prabakaran S."/>
            <person name="Witkowska E."/>
            <person name="Larue G.E."/>
            <person name="Fisher S."/>
            <person name="Freeman R.M."/>
            <person name="Gunawardena J."/>
            <person name="Chu W."/>
            <person name="Stover N.A."/>
            <person name="Gregory B.D."/>
            <person name="Nowacki M."/>
            <person name="Derisi J."/>
            <person name="Roy S.W."/>
            <person name="Marshall W.F."/>
            <person name="Sood P."/>
        </authorList>
    </citation>
    <scope>NUCLEOTIDE SEQUENCE [LARGE SCALE GENOMIC DNA]</scope>
    <source>
        <strain evidence="12">WM001</strain>
    </source>
</reference>
<evidence type="ECO:0000256" key="2">
    <source>
        <dbReference type="ARBA" id="ARBA00005253"/>
    </source>
</evidence>
<dbReference type="Gene3D" id="1.10.238.10">
    <property type="entry name" value="EF-hand"/>
    <property type="match status" value="1"/>
</dbReference>
<feature type="domain" description="EF-hand" evidence="11">
    <location>
        <begin position="82"/>
        <end position="117"/>
    </location>
</feature>
<dbReference type="GO" id="GO:0016460">
    <property type="term" value="C:myosin II complex"/>
    <property type="evidence" value="ECO:0007669"/>
    <property type="project" value="TreeGrafter"/>
</dbReference>
<comment type="subcellular location">
    <subcellularLocation>
        <location evidence="1">Cytoplasm</location>
        <location evidence="1">Cytoskeleton</location>
    </subcellularLocation>
</comment>